<protein>
    <recommendedName>
        <fullName evidence="3">SnoaL-like protein</fullName>
    </recommendedName>
</protein>
<proteinExistence type="predicted"/>
<dbReference type="InterPro" id="IPR032710">
    <property type="entry name" value="NTF2-like_dom_sf"/>
</dbReference>
<dbReference type="AlphaFoldDB" id="A0A562SF24"/>
<dbReference type="EMBL" id="VLLF01000012">
    <property type="protein sequence ID" value="TWI79975.1"/>
    <property type="molecule type" value="Genomic_DNA"/>
</dbReference>
<dbReference type="Proteomes" id="UP000320593">
    <property type="component" value="Unassembled WGS sequence"/>
</dbReference>
<evidence type="ECO:0008006" key="3">
    <source>
        <dbReference type="Google" id="ProtNLM"/>
    </source>
</evidence>
<dbReference type="SUPFAM" id="SSF54427">
    <property type="entry name" value="NTF2-like"/>
    <property type="match status" value="1"/>
</dbReference>
<gene>
    <name evidence="1" type="ORF">JM93_04087</name>
</gene>
<keyword evidence="2" id="KW-1185">Reference proteome</keyword>
<evidence type="ECO:0000313" key="1">
    <source>
        <dbReference type="EMBL" id="TWI79975.1"/>
    </source>
</evidence>
<sequence>MNPPGKQITNGFNGRLEKRFQAFFYDWMFGDEMSPEQVLETYFDPGFTAVIDWHSLSRAEFGSRIKRMRQEAVVQNQVFHQMMEDGDRLFSMHELSGVSLASGKPFETFAIAYFEFNDNRLLRGYLNSVTKGDARDRDIASQH</sequence>
<comment type="caution">
    <text evidence="1">The sequence shown here is derived from an EMBL/GenBank/DDBJ whole genome shotgun (WGS) entry which is preliminary data.</text>
</comment>
<evidence type="ECO:0000313" key="2">
    <source>
        <dbReference type="Proteomes" id="UP000320593"/>
    </source>
</evidence>
<accession>A0A562SF24</accession>
<dbReference type="RefSeq" id="WP_145347120.1">
    <property type="nucleotide sequence ID" value="NZ_SMLY01000079.1"/>
</dbReference>
<reference evidence="1 2" key="1">
    <citation type="submission" date="2019-07" db="EMBL/GenBank/DDBJ databases">
        <title>Genomic Encyclopedia of Archaeal and Bacterial Type Strains, Phase II (KMG-II): from individual species to whole genera.</title>
        <authorList>
            <person name="Goeker M."/>
        </authorList>
    </citation>
    <scope>NUCLEOTIDE SEQUENCE [LARGE SCALE GENOMIC DNA]</scope>
    <source>
        <strain evidence="1 2">ATCC BAA-252</strain>
    </source>
</reference>
<name>A0A562SF24_9HYPH</name>
<organism evidence="1 2">
    <name type="scientific">Roseibium hamelinense</name>
    <dbReference type="NCBI Taxonomy" id="150831"/>
    <lineage>
        <taxon>Bacteria</taxon>
        <taxon>Pseudomonadati</taxon>
        <taxon>Pseudomonadota</taxon>
        <taxon>Alphaproteobacteria</taxon>
        <taxon>Hyphomicrobiales</taxon>
        <taxon>Stappiaceae</taxon>
        <taxon>Roseibium</taxon>
    </lineage>
</organism>
<dbReference type="OrthoDB" id="9921862at2"/>